<dbReference type="SUPFAM" id="SSF54236">
    <property type="entry name" value="Ubiquitin-like"/>
    <property type="match status" value="1"/>
</dbReference>
<accession>A0ABN9TEI2</accession>
<dbReference type="InterPro" id="IPR000626">
    <property type="entry name" value="Ubiquitin-like_dom"/>
</dbReference>
<proteinExistence type="predicted"/>
<dbReference type="InterPro" id="IPR029071">
    <property type="entry name" value="Ubiquitin-like_domsf"/>
</dbReference>
<organism evidence="2 3">
    <name type="scientific">Prorocentrum cordatum</name>
    <dbReference type="NCBI Taxonomy" id="2364126"/>
    <lineage>
        <taxon>Eukaryota</taxon>
        <taxon>Sar</taxon>
        <taxon>Alveolata</taxon>
        <taxon>Dinophyceae</taxon>
        <taxon>Prorocentrales</taxon>
        <taxon>Prorocentraceae</taxon>
        <taxon>Prorocentrum</taxon>
    </lineage>
</organism>
<name>A0ABN9TEI2_9DINO</name>
<reference evidence="2" key="1">
    <citation type="submission" date="2023-10" db="EMBL/GenBank/DDBJ databases">
        <authorList>
            <person name="Chen Y."/>
            <person name="Shah S."/>
            <person name="Dougan E. K."/>
            <person name="Thang M."/>
            <person name="Chan C."/>
        </authorList>
    </citation>
    <scope>NUCLEOTIDE SEQUENCE [LARGE SCALE GENOMIC DNA]</scope>
</reference>
<evidence type="ECO:0000259" key="1">
    <source>
        <dbReference type="PROSITE" id="PS50053"/>
    </source>
</evidence>
<gene>
    <name evidence="2" type="ORF">PCOR1329_LOCUS38321</name>
</gene>
<evidence type="ECO:0000313" key="3">
    <source>
        <dbReference type="Proteomes" id="UP001189429"/>
    </source>
</evidence>
<dbReference type="Proteomes" id="UP001189429">
    <property type="component" value="Unassembled WGS sequence"/>
</dbReference>
<comment type="caution">
    <text evidence="2">The sequence shown here is derived from an EMBL/GenBank/DDBJ whole genome shotgun (WGS) entry which is preliminary data.</text>
</comment>
<sequence length="263" mass="26881">MFVPAQAPAAATAGPDAPPVEEFDCAEGGLVGDLKAMLRQRTRLPAERMVLLLGGARLHDGLPLAHLAAAGPGTAALVLHLQLAAGGVHLLVRREGQGHREPRGPCRLTLRLPPGVRGARQRPLAVDPGQSFGDLCRDVQAASGLAPAGMLLELLAPSGGRQLLGARRTDHASTLAELGIRDGCEARVWHAAEELCPASPFDVGVDVAPAGQGQELYAEVARQLGVADAAGLALYAGGAALPREQGLSGLADGMVLSAFGGGR</sequence>
<dbReference type="CDD" id="cd17039">
    <property type="entry name" value="Ubl_ubiquitin_like"/>
    <property type="match status" value="1"/>
</dbReference>
<dbReference type="EMBL" id="CAUYUJ010014638">
    <property type="protein sequence ID" value="CAK0844159.1"/>
    <property type="molecule type" value="Genomic_DNA"/>
</dbReference>
<evidence type="ECO:0000313" key="2">
    <source>
        <dbReference type="EMBL" id="CAK0844159.1"/>
    </source>
</evidence>
<protein>
    <recommendedName>
        <fullName evidence="1">Ubiquitin-like domain-containing protein</fullName>
    </recommendedName>
</protein>
<feature type="domain" description="Ubiquitin-like" evidence="1">
    <location>
        <begin position="31"/>
        <end position="67"/>
    </location>
</feature>
<dbReference type="PROSITE" id="PS50053">
    <property type="entry name" value="UBIQUITIN_2"/>
    <property type="match status" value="1"/>
</dbReference>
<keyword evidence="3" id="KW-1185">Reference proteome</keyword>